<dbReference type="Proteomes" id="UP000789920">
    <property type="component" value="Unassembled WGS sequence"/>
</dbReference>
<dbReference type="EMBL" id="CAJVQC010116309">
    <property type="protein sequence ID" value="CAG8836989.1"/>
    <property type="molecule type" value="Genomic_DNA"/>
</dbReference>
<evidence type="ECO:0000313" key="2">
    <source>
        <dbReference type="Proteomes" id="UP000789920"/>
    </source>
</evidence>
<protein>
    <submittedName>
        <fullName evidence="1">21203_t:CDS:1</fullName>
    </submittedName>
</protein>
<organism evidence="1 2">
    <name type="scientific">Racocetra persica</name>
    <dbReference type="NCBI Taxonomy" id="160502"/>
    <lineage>
        <taxon>Eukaryota</taxon>
        <taxon>Fungi</taxon>
        <taxon>Fungi incertae sedis</taxon>
        <taxon>Mucoromycota</taxon>
        <taxon>Glomeromycotina</taxon>
        <taxon>Glomeromycetes</taxon>
        <taxon>Diversisporales</taxon>
        <taxon>Gigasporaceae</taxon>
        <taxon>Racocetra</taxon>
    </lineage>
</organism>
<evidence type="ECO:0000313" key="1">
    <source>
        <dbReference type="EMBL" id="CAG8836989.1"/>
    </source>
</evidence>
<accession>A0ACA9SE74</accession>
<feature type="non-terminal residue" evidence="1">
    <location>
        <position position="1"/>
    </location>
</feature>
<comment type="caution">
    <text evidence="1">The sequence shown here is derived from an EMBL/GenBank/DDBJ whole genome shotgun (WGS) entry which is preliminary data.</text>
</comment>
<feature type="non-terminal residue" evidence="1">
    <location>
        <position position="46"/>
    </location>
</feature>
<proteinExistence type="predicted"/>
<keyword evidence="2" id="KW-1185">Reference proteome</keyword>
<reference evidence="1" key="1">
    <citation type="submission" date="2021-06" db="EMBL/GenBank/DDBJ databases">
        <authorList>
            <person name="Kallberg Y."/>
            <person name="Tangrot J."/>
            <person name="Rosling A."/>
        </authorList>
    </citation>
    <scope>NUCLEOTIDE SEQUENCE</scope>
    <source>
        <strain evidence="1">MA461A</strain>
    </source>
</reference>
<sequence>YTTGSISTTSSRLYKTNKQSVAQVNILECNATYQNTHTSAQSNETR</sequence>
<name>A0ACA9SE74_9GLOM</name>
<gene>
    <name evidence="1" type="ORF">RPERSI_LOCUS30124</name>
</gene>